<proteinExistence type="predicted"/>
<comment type="caution">
    <text evidence="1">The sequence shown here is derived from an EMBL/GenBank/DDBJ whole genome shotgun (WGS) entry which is preliminary data.</text>
</comment>
<reference evidence="1" key="1">
    <citation type="submission" date="2022-07" db="EMBL/GenBank/DDBJ databases">
        <title>Genome Sequence of Phlebia brevispora.</title>
        <authorList>
            <person name="Buettner E."/>
        </authorList>
    </citation>
    <scope>NUCLEOTIDE SEQUENCE</scope>
    <source>
        <strain evidence="1">MPL23</strain>
    </source>
</reference>
<dbReference type="Proteomes" id="UP001148662">
    <property type="component" value="Unassembled WGS sequence"/>
</dbReference>
<accession>A0ACC1RNH3</accession>
<sequence length="195" mass="22342">MSTSASTLTSLKYDSPGDEDFTKLLEGLVFTELANLSLWVESIQEFPCAAPRLSYLIVKSDNKFSIDNLRAFVSRFPTIKRFRMIYGLLFEDYASPDSLTRLGSSVFACMDNLEEFCVQNYYVYGSPYKWEDSEKQVLLEGWSTHCKSLKYVYFHNSPWMRGDGGWFRTTPELYGGELSGAATCYDYEENMAHVS</sequence>
<keyword evidence="2" id="KW-1185">Reference proteome</keyword>
<gene>
    <name evidence="1" type="ORF">NM688_g8740</name>
</gene>
<name>A0ACC1RNH3_9APHY</name>
<dbReference type="EMBL" id="JANHOG010002442">
    <property type="protein sequence ID" value="KAJ3523391.1"/>
    <property type="molecule type" value="Genomic_DNA"/>
</dbReference>
<evidence type="ECO:0000313" key="1">
    <source>
        <dbReference type="EMBL" id="KAJ3523391.1"/>
    </source>
</evidence>
<evidence type="ECO:0000313" key="2">
    <source>
        <dbReference type="Proteomes" id="UP001148662"/>
    </source>
</evidence>
<organism evidence="1 2">
    <name type="scientific">Phlebia brevispora</name>
    <dbReference type="NCBI Taxonomy" id="194682"/>
    <lineage>
        <taxon>Eukaryota</taxon>
        <taxon>Fungi</taxon>
        <taxon>Dikarya</taxon>
        <taxon>Basidiomycota</taxon>
        <taxon>Agaricomycotina</taxon>
        <taxon>Agaricomycetes</taxon>
        <taxon>Polyporales</taxon>
        <taxon>Meruliaceae</taxon>
        <taxon>Phlebia</taxon>
    </lineage>
</organism>
<protein>
    <submittedName>
        <fullName evidence="1">Uncharacterized protein</fullName>
    </submittedName>
</protein>